<dbReference type="PRINTS" id="PR00837">
    <property type="entry name" value="V5TPXLIKE"/>
</dbReference>
<dbReference type="SMART" id="SM00198">
    <property type="entry name" value="SCP"/>
    <property type="match status" value="1"/>
</dbReference>
<dbReference type="AlphaFoldDB" id="A0A0B1SPL5"/>
<dbReference type="PROSITE" id="PS01009">
    <property type="entry name" value="CRISP_1"/>
    <property type="match status" value="1"/>
</dbReference>
<sequence length="131" mass="14409">MPDSVRMTMLDIHNSYRSSLARGLEHDGLGGNAPKVGAGQKPIYNEQLWSRPGVQIGHYTQMAWETSYKLGCSVEHCSSMTYVVCQYGPTGNAPNYPIYTVGDPCKNDRGCPNDYKCSVSEGLCVVPEKRS</sequence>
<accession>A0A0B1SPL5</accession>
<organism evidence="2 3">
    <name type="scientific">Oesophagostomum dentatum</name>
    <name type="common">Nodular worm</name>
    <dbReference type="NCBI Taxonomy" id="61180"/>
    <lineage>
        <taxon>Eukaryota</taxon>
        <taxon>Metazoa</taxon>
        <taxon>Ecdysozoa</taxon>
        <taxon>Nematoda</taxon>
        <taxon>Chromadorea</taxon>
        <taxon>Rhabditida</taxon>
        <taxon>Rhabditina</taxon>
        <taxon>Rhabditomorpha</taxon>
        <taxon>Strongyloidea</taxon>
        <taxon>Strongylidae</taxon>
        <taxon>Oesophagostomum</taxon>
    </lineage>
</organism>
<name>A0A0B1SPL5_OESDE</name>
<feature type="domain" description="SCP" evidence="1">
    <location>
        <begin position="4"/>
        <end position="95"/>
    </location>
</feature>
<dbReference type="InterPro" id="IPR014044">
    <property type="entry name" value="CAP_dom"/>
</dbReference>
<dbReference type="Pfam" id="PF00188">
    <property type="entry name" value="CAP"/>
    <property type="match status" value="1"/>
</dbReference>
<proteinExistence type="predicted"/>
<dbReference type="EMBL" id="KN562416">
    <property type="protein sequence ID" value="KHJ85836.1"/>
    <property type="molecule type" value="Genomic_DNA"/>
</dbReference>
<dbReference type="InterPro" id="IPR035940">
    <property type="entry name" value="CAP_sf"/>
</dbReference>
<dbReference type="Gene3D" id="3.40.33.10">
    <property type="entry name" value="CAP"/>
    <property type="match status" value="1"/>
</dbReference>
<dbReference type="InterPro" id="IPR018244">
    <property type="entry name" value="Allrgn_V5/Tpx1_CS"/>
</dbReference>
<reference evidence="2 3" key="1">
    <citation type="submission" date="2014-03" db="EMBL/GenBank/DDBJ databases">
        <title>Draft genome of the hookworm Oesophagostomum dentatum.</title>
        <authorList>
            <person name="Mitreva M."/>
        </authorList>
    </citation>
    <scope>NUCLEOTIDE SEQUENCE [LARGE SCALE GENOMIC DNA]</scope>
    <source>
        <strain evidence="2 3">OD-Hann</strain>
    </source>
</reference>
<evidence type="ECO:0000313" key="2">
    <source>
        <dbReference type="EMBL" id="KHJ85836.1"/>
    </source>
</evidence>
<dbReference type="CDD" id="cd05380">
    <property type="entry name" value="CAP_euk"/>
    <property type="match status" value="1"/>
</dbReference>
<gene>
    <name evidence="2" type="ORF">OESDEN_14428</name>
</gene>
<dbReference type="OrthoDB" id="5874910at2759"/>
<evidence type="ECO:0000259" key="1">
    <source>
        <dbReference type="SMART" id="SM00198"/>
    </source>
</evidence>
<keyword evidence="3" id="KW-1185">Reference proteome</keyword>
<dbReference type="InterPro" id="IPR001283">
    <property type="entry name" value="CRISP-related"/>
</dbReference>
<dbReference type="GO" id="GO:0005576">
    <property type="term" value="C:extracellular region"/>
    <property type="evidence" value="ECO:0007669"/>
    <property type="project" value="InterPro"/>
</dbReference>
<dbReference type="SUPFAM" id="SSF55797">
    <property type="entry name" value="PR-1-like"/>
    <property type="match status" value="1"/>
</dbReference>
<dbReference type="Proteomes" id="UP000053660">
    <property type="component" value="Unassembled WGS sequence"/>
</dbReference>
<evidence type="ECO:0000313" key="3">
    <source>
        <dbReference type="Proteomes" id="UP000053660"/>
    </source>
</evidence>
<protein>
    <submittedName>
        <fullName evidence="2">SCP-like protein</fullName>
    </submittedName>
</protein>
<dbReference type="PANTHER" id="PTHR10334">
    <property type="entry name" value="CYSTEINE-RICH SECRETORY PROTEIN-RELATED"/>
    <property type="match status" value="1"/>
</dbReference>